<name>A0A061FSF6_THECC</name>
<gene>
    <name evidence="2" type="ORF">TCM_045188</name>
</gene>
<dbReference type="PANTHER" id="PTHR33033:SF117">
    <property type="entry name" value="RNASE H TYPE-1 DOMAIN-CONTAINING PROTEIN"/>
    <property type="match status" value="1"/>
</dbReference>
<dbReference type="GO" id="GO:0004523">
    <property type="term" value="F:RNA-DNA hybrid ribonuclease activity"/>
    <property type="evidence" value="ECO:0007669"/>
    <property type="project" value="InterPro"/>
</dbReference>
<accession>A0A061FSF6</accession>
<dbReference type="Gramene" id="EOY19828">
    <property type="protein sequence ID" value="EOY19828"/>
    <property type="gene ID" value="TCM_045188"/>
</dbReference>
<dbReference type="CDD" id="cd06222">
    <property type="entry name" value="RNase_H_like"/>
    <property type="match status" value="1"/>
</dbReference>
<dbReference type="InterPro" id="IPR036397">
    <property type="entry name" value="RNaseH_sf"/>
</dbReference>
<dbReference type="Proteomes" id="UP000026915">
    <property type="component" value="Chromosome 10"/>
</dbReference>
<keyword evidence="3" id="KW-1185">Reference proteome</keyword>
<dbReference type="InterPro" id="IPR012337">
    <property type="entry name" value="RNaseH-like_sf"/>
</dbReference>
<evidence type="ECO:0000259" key="1">
    <source>
        <dbReference type="Pfam" id="PF13456"/>
    </source>
</evidence>
<dbReference type="Pfam" id="PF13456">
    <property type="entry name" value="RVT_3"/>
    <property type="match status" value="1"/>
</dbReference>
<dbReference type="HOGENOM" id="CLU_000680_21_3_1"/>
<dbReference type="InParanoid" id="A0A061FSF6"/>
<organism evidence="2 3">
    <name type="scientific">Theobroma cacao</name>
    <name type="common">Cacao</name>
    <name type="synonym">Cocoa</name>
    <dbReference type="NCBI Taxonomy" id="3641"/>
    <lineage>
        <taxon>Eukaryota</taxon>
        <taxon>Viridiplantae</taxon>
        <taxon>Streptophyta</taxon>
        <taxon>Embryophyta</taxon>
        <taxon>Tracheophyta</taxon>
        <taxon>Spermatophyta</taxon>
        <taxon>Magnoliopsida</taxon>
        <taxon>eudicotyledons</taxon>
        <taxon>Gunneridae</taxon>
        <taxon>Pentapetalae</taxon>
        <taxon>rosids</taxon>
        <taxon>malvids</taxon>
        <taxon>Malvales</taxon>
        <taxon>Malvaceae</taxon>
        <taxon>Byttnerioideae</taxon>
        <taxon>Theobroma</taxon>
    </lineage>
</organism>
<proteinExistence type="predicted"/>
<evidence type="ECO:0000313" key="2">
    <source>
        <dbReference type="EMBL" id="EOY19828.1"/>
    </source>
</evidence>
<protein>
    <recommendedName>
        <fullName evidence="1">RNase H type-1 domain-containing protein</fullName>
    </recommendedName>
</protein>
<dbReference type="GO" id="GO:0003676">
    <property type="term" value="F:nucleic acid binding"/>
    <property type="evidence" value="ECO:0007669"/>
    <property type="project" value="InterPro"/>
</dbReference>
<dbReference type="InterPro" id="IPR044730">
    <property type="entry name" value="RNase_H-like_dom_plant"/>
</dbReference>
<sequence length="108" mass="12613">MFSKASQRVDANMAEILANREAIKIFLALRWVRSHTLMVESNSSNVVSWIRNPKRAQWKHKRDLMILEGIKRRIGECSVRKINREANDIVDELAKSGMREEELLFICD</sequence>
<dbReference type="EMBL" id="CM001888">
    <property type="protein sequence ID" value="EOY19828.1"/>
    <property type="molecule type" value="Genomic_DNA"/>
</dbReference>
<dbReference type="PANTHER" id="PTHR33033">
    <property type="entry name" value="POLYNUCLEOTIDYL TRANSFERASE, RIBONUCLEASE H-LIKE SUPERFAMILY PROTEIN-RELATED"/>
    <property type="match status" value="1"/>
</dbReference>
<dbReference type="SUPFAM" id="SSF53098">
    <property type="entry name" value="Ribonuclease H-like"/>
    <property type="match status" value="1"/>
</dbReference>
<dbReference type="AlphaFoldDB" id="A0A061FSF6"/>
<dbReference type="Gene3D" id="3.30.420.10">
    <property type="entry name" value="Ribonuclease H-like superfamily/Ribonuclease H"/>
    <property type="match status" value="1"/>
</dbReference>
<reference evidence="2 3" key="1">
    <citation type="journal article" date="2013" name="Genome Biol.">
        <title>The genome sequence of the most widely cultivated cacao type and its use to identify candidate genes regulating pod color.</title>
        <authorList>
            <person name="Motamayor J.C."/>
            <person name="Mockaitis K."/>
            <person name="Schmutz J."/>
            <person name="Haiminen N."/>
            <person name="Iii D.L."/>
            <person name="Cornejo O."/>
            <person name="Findley S.D."/>
            <person name="Zheng P."/>
            <person name="Utro F."/>
            <person name="Royaert S."/>
            <person name="Saski C."/>
            <person name="Jenkins J."/>
            <person name="Podicheti R."/>
            <person name="Zhao M."/>
            <person name="Scheffler B.E."/>
            <person name="Stack J.C."/>
            <person name="Feltus F.A."/>
            <person name="Mustiga G.M."/>
            <person name="Amores F."/>
            <person name="Phillips W."/>
            <person name="Marelli J.P."/>
            <person name="May G.D."/>
            <person name="Shapiro H."/>
            <person name="Ma J."/>
            <person name="Bustamante C.D."/>
            <person name="Schnell R.J."/>
            <person name="Main D."/>
            <person name="Gilbert D."/>
            <person name="Parida L."/>
            <person name="Kuhn D.N."/>
        </authorList>
    </citation>
    <scope>NUCLEOTIDE SEQUENCE [LARGE SCALE GENOMIC DNA]</scope>
    <source>
        <strain evidence="3">cv. Matina 1-6</strain>
    </source>
</reference>
<dbReference type="InterPro" id="IPR002156">
    <property type="entry name" value="RNaseH_domain"/>
</dbReference>
<feature type="domain" description="RNase H type-1" evidence="1">
    <location>
        <begin position="4"/>
        <end position="96"/>
    </location>
</feature>
<evidence type="ECO:0000313" key="3">
    <source>
        <dbReference type="Proteomes" id="UP000026915"/>
    </source>
</evidence>